<reference evidence="2 3" key="1">
    <citation type="submission" date="2019-10" db="EMBL/GenBank/DDBJ databases">
        <title>Streptomyces smaragdinus sp. nov. and Streptomyces fabii sp. nov., isolated from the gut of fungus growing-termite Macrotermes natalensis.</title>
        <authorList>
            <person name="Schwitalla J."/>
            <person name="Benndorf R."/>
            <person name="Martin K."/>
            <person name="De Beer W."/>
            <person name="Kaster A.-K."/>
            <person name="Vollmers J."/>
            <person name="Poulsen M."/>
            <person name="Beemelmanns C."/>
        </authorList>
    </citation>
    <scope>NUCLEOTIDE SEQUENCE [LARGE SCALE GENOMIC DNA]</scope>
    <source>
        <strain evidence="2 3">RB5</strain>
    </source>
</reference>
<name>A0A7K0CR02_9ACTN</name>
<dbReference type="InterPro" id="IPR008538">
    <property type="entry name" value="Uma2"/>
</dbReference>
<evidence type="ECO:0000313" key="2">
    <source>
        <dbReference type="EMBL" id="MQY15918.1"/>
    </source>
</evidence>
<keyword evidence="3" id="KW-1185">Reference proteome</keyword>
<proteinExistence type="predicted"/>
<protein>
    <recommendedName>
        <fullName evidence="1">Putative restriction endonuclease domain-containing protein</fullName>
    </recommendedName>
</protein>
<dbReference type="InterPro" id="IPR011335">
    <property type="entry name" value="Restrct_endonuc-II-like"/>
</dbReference>
<dbReference type="CDD" id="cd06260">
    <property type="entry name" value="DUF820-like"/>
    <property type="match status" value="1"/>
</dbReference>
<evidence type="ECO:0000259" key="1">
    <source>
        <dbReference type="Pfam" id="PF05685"/>
    </source>
</evidence>
<evidence type="ECO:0000313" key="3">
    <source>
        <dbReference type="Proteomes" id="UP000466345"/>
    </source>
</evidence>
<dbReference type="PANTHER" id="PTHR35400:SF3">
    <property type="entry name" value="SLL1072 PROTEIN"/>
    <property type="match status" value="1"/>
</dbReference>
<dbReference type="AlphaFoldDB" id="A0A7K0CR02"/>
<dbReference type="PANTHER" id="PTHR35400">
    <property type="entry name" value="SLR1083 PROTEIN"/>
    <property type="match status" value="1"/>
</dbReference>
<sequence>MATAVERHGMSAADERPESALSLAAAADLLSEAHPGFRVEIIGGQILVSPPADGLHARALTRLMAPFLTAGPIGEGFEVLQAVGLWLPTGAEDYAIPDLAIVDADFYEHRVGKNCYDPVVFRLVLEVTSSNYRTDLRTKVAAYADAQVPVYVIVDRKHDRLHVLTEPEGSDYASHEIHPRGQLVALPDSIGAKVTLDVTALLDAATLGE</sequence>
<feature type="domain" description="Putative restriction endonuclease" evidence="1">
    <location>
        <begin position="33"/>
        <end position="198"/>
    </location>
</feature>
<dbReference type="InterPro" id="IPR012296">
    <property type="entry name" value="Nuclease_put_TT1808"/>
</dbReference>
<dbReference type="Gene3D" id="3.90.1570.10">
    <property type="entry name" value="tt1808, chain A"/>
    <property type="match status" value="1"/>
</dbReference>
<dbReference type="EMBL" id="WEGJ01000041">
    <property type="protein sequence ID" value="MQY15918.1"/>
    <property type="molecule type" value="Genomic_DNA"/>
</dbReference>
<dbReference type="SUPFAM" id="SSF52980">
    <property type="entry name" value="Restriction endonuclease-like"/>
    <property type="match status" value="1"/>
</dbReference>
<accession>A0A7K0CR02</accession>
<dbReference type="Proteomes" id="UP000466345">
    <property type="component" value="Unassembled WGS sequence"/>
</dbReference>
<comment type="caution">
    <text evidence="2">The sequence shown here is derived from an EMBL/GenBank/DDBJ whole genome shotgun (WGS) entry which is preliminary data.</text>
</comment>
<dbReference type="Pfam" id="PF05685">
    <property type="entry name" value="Uma2"/>
    <property type="match status" value="1"/>
</dbReference>
<organism evidence="2 3">
    <name type="scientific">Streptomyces smaragdinus</name>
    <dbReference type="NCBI Taxonomy" id="2585196"/>
    <lineage>
        <taxon>Bacteria</taxon>
        <taxon>Bacillati</taxon>
        <taxon>Actinomycetota</taxon>
        <taxon>Actinomycetes</taxon>
        <taxon>Kitasatosporales</taxon>
        <taxon>Streptomycetaceae</taxon>
        <taxon>Streptomyces</taxon>
    </lineage>
</organism>
<gene>
    <name evidence="2" type="ORF">SRB5_61100</name>
</gene>